<dbReference type="Gene3D" id="3.30.70.270">
    <property type="match status" value="1"/>
</dbReference>
<dbReference type="GO" id="GO:0052621">
    <property type="term" value="F:diguanylate cyclase activity"/>
    <property type="evidence" value="ECO:0007669"/>
    <property type="project" value="UniProtKB-EC"/>
</dbReference>
<dbReference type="Pfam" id="PF12860">
    <property type="entry name" value="PAS_7"/>
    <property type="match status" value="1"/>
</dbReference>
<dbReference type="Proteomes" id="UP001205843">
    <property type="component" value="Unassembled WGS sequence"/>
</dbReference>
<dbReference type="Pfam" id="PF08448">
    <property type="entry name" value="PAS_4"/>
    <property type="match status" value="1"/>
</dbReference>
<comment type="catalytic activity">
    <reaction evidence="3">
        <text>2 GTP = 3',3'-c-di-GMP + 2 diphosphate</text>
        <dbReference type="Rhea" id="RHEA:24898"/>
        <dbReference type="ChEBI" id="CHEBI:33019"/>
        <dbReference type="ChEBI" id="CHEBI:37565"/>
        <dbReference type="ChEBI" id="CHEBI:58805"/>
        <dbReference type="EC" id="2.7.7.65"/>
    </reaction>
</comment>
<dbReference type="InterPro" id="IPR035965">
    <property type="entry name" value="PAS-like_dom_sf"/>
</dbReference>
<organism evidence="6 7">
    <name type="scientific">Natronocella acetinitrilica</name>
    <dbReference type="NCBI Taxonomy" id="414046"/>
    <lineage>
        <taxon>Bacteria</taxon>
        <taxon>Pseudomonadati</taxon>
        <taxon>Pseudomonadota</taxon>
        <taxon>Gammaproteobacteria</taxon>
        <taxon>Chromatiales</taxon>
        <taxon>Ectothiorhodospiraceae</taxon>
        <taxon>Natronocella</taxon>
    </lineage>
</organism>
<dbReference type="Gene3D" id="3.30.450.20">
    <property type="entry name" value="PAS domain"/>
    <property type="match status" value="2"/>
</dbReference>
<gene>
    <name evidence="6" type="ORF">J2T57_004226</name>
</gene>
<dbReference type="SUPFAM" id="SSF55785">
    <property type="entry name" value="PYP-like sensor domain (PAS domain)"/>
    <property type="match status" value="2"/>
</dbReference>
<dbReference type="PROSITE" id="PS50887">
    <property type="entry name" value="GGDEF"/>
    <property type="match status" value="1"/>
</dbReference>
<dbReference type="InterPro" id="IPR029787">
    <property type="entry name" value="Nucleotide_cyclase"/>
</dbReference>
<dbReference type="PROSITE" id="PS50112">
    <property type="entry name" value="PAS"/>
    <property type="match status" value="1"/>
</dbReference>
<dbReference type="InterPro" id="IPR000160">
    <property type="entry name" value="GGDEF_dom"/>
</dbReference>
<evidence type="ECO:0000256" key="2">
    <source>
        <dbReference type="ARBA" id="ARBA00012528"/>
    </source>
</evidence>
<evidence type="ECO:0000259" key="4">
    <source>
        <dbReference type="PROSITE" id="PS50112"/>
    </source>
</evidence>
<dbReference type="EMBL" id="JALJXV010000013">
    <property type="protein sequence ID" value="MCP1677052.1"/>
    <property type="molecule type" value="Genomic_DNA"/>
</dbReference>
<dbReference type="InterPro" id="IPR000014">
    <property type="entry name" value="PAS"/>
</dbReference>
<dbReference type="SMART" id="SM00091">
    <property type="entry name" value="PAS"/>
    <property type="match status" value="2"/>
</dbReference>
<name>A0AAE3GB57_9GAMM</name>
<dbReference type="SUPFAM" id="SSF55073">
    <property type="entry name" value="Nucleotide cyclase"/>
    <property type="match status" value="1"/>
</dbReference>
<comment type="caution">
    <text evidence="6">The sequence shown here is derived from an EMBL/GenBank/DDBJ whole genome shotgun (WGS) entry which is preliminary data.</text>
</comment>
<dbReference type="NCBIfam" id="TIGR00254">
    <property type="entry name" value="GGDEF"/>
    <property type="match status" value="1"/>
</dbReference>
<dbReference type="InterPro" id="IPR050469">
    <property type="entry name" value="Diguanylate_Cyclase"/>
</dbReference>
<dbReference type="PANTHER" id="PTHR45138:SF9">
    <property type="entry name" value="DIGUANYLATE CYCLASE DGCM-RELATED"/>
    <property type="match status" value="1"/>
</dbReference>
<keyword evidence="7" id="KW-1185">Reference proteome</keyword>
<proteinExistence type="predicted"/>
<dbReference type="EC" id="2.7.7.65" evidence="2"/>
<dbReference type="SMART" id="SM00267">
    <property type="entry name" value="GGDEF"/>
    <property type="match status" value="1"/>
</dbReference>
<evidence type="ECO:0000256" key="3">
    <source>
        <dbReference type="ARBA" id="ARBA00034247"/>
    </source>
</evidence>
<dbReference type="InterPro" id="IPR013656">
    <property type="entry name" value="PAS_4"/>
</dbReference>
<evidence type="ECO:0000259" key="5">
    <source>
        <dbReference type="PROSITE" id="PS50887"/>
    </source>
</evidence>
<evidence type="ECO:0000313" key="7">
    <source>
        <dbReference type="Proteomes" id="UP001205843"/>
    </source>
</evidence>
<sequence length="451" mass="50739">MKEISVNRDPVELRKMLDYLGVAAFVIDVVSADEFRLAANNARHEKLTGMKLDEVAGRSLTELLSPEMEARVKANYRRCVTSKAATDYQEALDLPIGRTFWQTSLVPFIDETGRVTRLLGTAYEISHQVHLELESRYQSTVMSAYLDESTDGILVVDADWRIKTWNRRFLEIWNIPEAIMDARDGEAALQAVAEQLEHPASFVQRIRELCASLGEKEDGVHIRMTDGRVLERYSRGLNGLEGDYWGRIWFYRDVTEMQRMTDKLLNMSQTDPLTGIANRRTLMDALEEEYRRARRYGHDLSVLMLDLDHFKKINDSYGHAAGDAVLKEFASIVMPEIRASDCFARMGGEEFAILLPESSLHSARLLADRLRSIVETLACDSPQGLIGVTVSIGVSVLRNTDTSPEHLVGRADRCLYAAKAEGRNRVRPRGDIEDCENVAPVPVGGSNSLEA</sequence>
<evidence type="ECO:0000313" key="6">
    <source>
        <dbReference type="EMBL" id="MCP1677052.1"/>
    </source>
</evidence>
<reference evidence="6" key="1">
    <citation type="submission" date="2022-03" db="EMBL/GenBank/DDBJ databases">
        <title>Genomic Encyclopedia of Type Strains, Phase III (KMG-III): the genomes of soil and plant-associated and newly described type strains.</title>
        <authorList>
            <person name="Whitman W."/>
        </authorList>
    </citation>
    <scope>NUCLEOTIDE SEQUENCE</scope>
    <source>
        <strain evidence="6">ANL 6-2</strain>
    </source>
</reference>
<dbReference type="PANTHER" id="PTHR45138">
    <property type="entry name" value="REGULATORY COMPONENTS OF SENSORY TRANSDUCTION SYSTEM"/>
    <property type="match status" value="1"/>
</dbReference>
<feature type="domain" description="PAS" evidence="4">
    <location>
        <begin position="9"/>
        <end position="83"/>
    </location>
</feature>
<dbReference type="CDD" id="cd00130">
    <property type="entry name" value="PAS"/>
    <property type="match status" value="1"/>
</dbReference>
<dbReference type="AlphaFoldDB" id="A0AAE3GB57"/>
<dbReference type="InterPro" id="IPR043128">
    <property type="entry name" value="Rev_trsase/Diguanyl_cyclase"/>
</dbReference>
<protein>
    <recommendedName>
        <fullName evidence="2">diguanylate cyclase</fullName>
        <ecNumber evidence="2">2.7.7.65</ecNumber>
    </recommendedName>
</protein>
<accession>A0AAE3GB57</accession>
<dbReference type="Pfam" id="PF00990">
    <property type="entry name" value="GGDEF"/>
    <property type="match status" value="1"/>
</dbReference>
<dbReference type="FunFam" id="3.30.70.270:FF:000001">
    <property type="entry name" value="Diguanylate cyclase domain protein"/>
    <property type="match status" value="1"/>
</dbReference>
<dbReference type="NCBIfam" id="TIGR00229">
    <property type="entry name" value="sensory_box"/>
    <property type="match status" value="1"/>
</dbReference>
<dbReference type="CDD" id="cd01949">
    <property type="entry name" value="GGDEF"/>
    <property type="match status" value="1"/>
</dbReference>
<comment type="cofactor">
    <cofactor evidence="1">
        <name>Mg(2+)</name>
        <dbReference type="ChEBI" id="CHEBI:18420"/>
    </cofactor>
</comment>
<dbReference type="RefSeq" id="WP_253485004.1">
    <property type="nucleotide sequence ID" value="NZ_JALJXV010000013.1"/>
</dbReference>
<feature type="domain" description="GGDEF" evidence="5">
    <location>
        <begin position="298"/>
        <end position="431"/>
    </location>
</feature>
<evidence type="ECO:0000256" key="1">
    <source>
        <dbReference type="ARBA" id="ARBA00001946"/>
    </source>
</evidence>